<evidence type="ECO:0000313" key="8">
    <source>
        <dbReference type="Proteomes" id="UP000245754"/>
    </source>
</evidence>
<dbReference type="PANTHER" id="PTHR30086">
    <property type="entry name" value="ARGININE EXPORTER PROTEIN ARGO"/>
    <property type="match status" value="1"/>
</dbReference>
<evidence type="ECO:0000256" key="3">
    <source>
        <dbReference type="ARBA" id="ARBA00022692"/>
    </source>
</evidence>
<feature type="transmembrane region" description="Helical" evidence="6">
    <location>
        <begin position="146"/>
        <end position="168"/>
    </location>
</feature>
<keyword evidence="5 6" id="KW-0472">Membrane</keyword>
<keyword evidence="3 6" id="KW-0812">Transmembrane</keyword>
<feature type="transmembrane region" description="Helical" evidence="6">
    <location>
        <begin position="6"/>
        <end position="28"/>
    </location>
</feature>
<dbReference type="AlphaFoldDB" id="A0A316EMF1"/>
<dbReference type="Pfam" id="PF01810">
    <property type="entry name" value="LysE"/>
    <property type="match status" value="1"/>
</dbReference>
<evidence type="ECO:0000313" key="7">
    <source>
        <dbReference type="EMBL" id="PWK31901.1"/>
    </source>
</evidence>
<evidence type="ECO:0000256" key="2">
    <source>
        <dbReference type="ARBA" id="ARBA00022475"/>
    </source>
</evidence>
<feature type="transmembrane region" description="Helical" evidence="6">
    <location>
        <begin position="112"/>
        <end position="134"/>
    </location>
</feature>
<dbReference type="GO" id="GO:0005886">
    <property type="term" value="C:plasma membrane"/>
    <property type="evidence" value="ECO:0007669"/>
    <property type="project" value="UniProtKB-SubCell"/>
</dbReference>
<proteinExistence type="predicted"/>
<feature type="transmembrane region" description="Helical" evidence="6">
    <location>
        <begin position="74"/>
        <end position="91"/>
    </location>
</feature>
<gene>
    <name evidence="7" type="ORF">C7419_10841</name>
</gene>
<comment type="subcellular location">
    <subcellularLocation>
        <location evidence="1">Cell membrane</location>
        <topology evidence="1">Multi-pass membrane protein</topology>
    </subcellularLocation>
</comment>
<dbReference type="InterPro" id="IPR001123">
    <property type="entry name" value="LeuE-type"/>
</dbReference>
<name>A0A316EMF1_9BURK</name>
<feature type="transmembrane region" description="Helical" evidence="6">
    <location>
        <begin position="189"/>
        <end position="206"/>
    </location>
</feature>
<evidence type="ECO:0000256" key="6">
    <source>
        <dbReference type="SAM" id="Phobius"/>
    </source>
</evidence>
<evidence type="ECO:0000256" key="5">
    <source>
        <dbReference type="ARBA" id="ARBA00023136"/>
    </source>
</evidence>
<dbReference type="PIRSF" id="PIRSF006324">
    <property type="entry name" value="LeuE"/>
    <property type="match status" value="1"/>
</dbReference>
<organism evidence="7 8">
    <name type="scientific">Cupriavidus plantarum</name>
    <dbReference type="NCBI Taxonomy" id="942865"/>
    <lineage>
        <taxon>Bacteria</taxon>
        <taxon>Pseudomonadati</taxon>
        <taxon>Pseudomonadota</taxon>
        <taxon>Betaproteobacteria</taxon>
        <taxon>Burkholderiales</taxon>
        <taxon>Burkholderiaceae</taxon>
        <taxon>Cupriavidus</taxon>
    </lineage>
</organism>
<dbReference type="PANTHER" id="PTHR30086:SF20">
    <property type="entry name" value="ARGININE EXPORTER PROTEIN ARGO-RELATED"/>
    <property type="match status" value="1"/>
</dbReference>
<feature type="transmembrane region" description="Helical" evidence="6">
    <location>
        <begin position="40"/>
        <end position="68"/>
    </location>
</feature>
<reference evidence="7 8" key="1">
    <citation type="submission" date="2018-05" db="EMBL/GenBank/DDBJ databases">
        <title>Genomic Encyclopedia of Type Strains, Phase IV (KMG-V): Genome sequencing to study the core and pangenomes of soil and plant-associated prokaryotes.</title>
        <authorList>
            <person name="Whitman W."/>
        </authorList>
    </citation>
    <scope>NUCLEOTIDE SEQUENCE [LARGE SCALE GENOMIC DNA]</scope>
    <source>
        <strain evidence="7 8">SLV-132</strain>
    </source>
</reference>
<evidence type="ECO:0000256" key="1">
    <source>
        <dbReference type="ARBA" id="ARBA00004651"/>
    </source>
</evidence>
<dbReference type="GO" id="GO:0015171">
    <property type="term" value="F:amino acid transmembrane transporter activity"/>
    <property type="evidence" value="ECO:0007669"/>
    <property type="project" value="TreeGrafter"/>
</dbReference>
<sequence>MDATTLLLYTMAVSAVIATPGPTVLLALNNGATRGMRVAACGMAGAVLADLILIGTVGCGLGALLLASERLFEAIKWIGAVYLLYLAWVIWRSPTHALVAERDDASASGRAAFLRALFVALSNPKALLFVSAFLPQFVHADGPIALQYTVLAAISATINLIVMTIYALGGRHAVRTLSARTLKWINRSCAGMLAFLAVGLSLYRRADLR</sequence>
<protein>
    <submittedName>
        <fullName evidence="7">Threonine/homoserine/homoserine lactone efflux protein</fullName>
    </submittedName>
</protein>
<keyword evidence="2" id="KW-1003">Cell membrane</keyword>
<comment type="caution">
    <text evidence="7">The sequence shown here is derived from an EMBL/GenBank/DDBJ whole genome shotgun (WGS) entry which is preliminary data.</text>
</comment>
<accession>A0A316EMF1</accession>
<keyword evidence="8" id="KW-1185">Reference proteome</keyword>
<dbReference type="RefSeq" id="WP_109585267.1">
    <property type="nucleotide sequence ID" value="NZ_CAJPUX010000006.1"/>
</dbReference>
<dbReference type="GeneID" id="98343219"/>
<dbReference type="EMBL" id="QGGT01000008">
    <property type="protein sequence ID" value="PWK31901.1"/>
    <property type="molecule type" value="Genomic_DNA"/>
</dbReference>
<keyword evidence="4 6" id="KW-1133">Transmembrane helix</keyword>
<dbReference type="Proteomes" id="UP000245754">
    <property type="component" value="Unassembled WGS sequence"/>
</dbReference>
<evidence type="ECO:0000256" key="4">
    <source>
        <dbReference type="ARBA" id="ARBA00022989"/>
    </source>
</evidence>